<keyword evidence="3" id="KW-1185">Reference proteome</keyword>
<accession>A0A411YI89</accession>
<dbReference type="InterPro" id="IPR007235">
    <property type="entry name" value="Glyco_trans_28_C"/>
</dbReference>
<dbReference type="OrthoDB" id="8549922at2"/>
<dbReference type="AlphaFoldDB" id="A0A411YI89"/>
<gene>
    <name evidence="2" type="ORF">ER308_15465</name>
</gene>
<evidence type="ECO:0000313" key="3">
    <source>
        <dbReference type="Proteomes" id="UP000291469"/>
    </source>
</evidence>
<organism evidence="2 3">
    <name type="scientific">Egibacter rhizosphaerae</name>
    <dbReference type="NCBI Taxonomy" id="1670831"/>
    <lineage>
        <taxon>Bacteria</taxon>
        <taxon>Bacillati</taxon>
        <taxon>Actinomycetota</taxon>
        <taxon>Nitriliruptoria</taxon>
        <taxon>Egibacterales</taxon>
        <taxon>Egibacteraceae</taxon>
        <taxon>Egibacter</taxon>
    </lineage>
</organism>
<proteinExistence type="predicted"/>
<dbReference type="RefSeq" id="WP_131155822.1">
    <property type="nucleotide sequence ID" value="NZ_CP036402.1"/>
</dbReference>
<dbReference type="Gene3D" id="3.40.50.2000">
    <property type="entry name" value="Glycogen Phosphorylase B"/>
    <property type="match status" value="3"/>
</dbReference>
<evidence type="ECO:0000313" key="2">
    <source>
        <dbReference type="EMBL" id="QBI20829.1"/>
    </source>
</evidence>
<reference evidence="2 3" key="1">
    <citation type="submission" date="2019-01" db="EMBL/GenBank/DDBJ databases">
        <title>Egibacter rhizosphaerae EGI 80759T.</title>
        <authorList>
            <person name="Chen D.-D."/>
            <person name="Tian Y."/>
            <person name="Jiao J.-Y."/>
            <person name="Zhang X.-T."/>
            <person name="Zhang Y.-G."/>
            <person name="Zhang Y."/>
            <person name="Xiao M."/>
            <person name="Shu W.-S."/>
            <person name="Li W.-J."/>
        </authorList>
    </citation>
    <scope>NUCLEOTIDE SEQUENCE [LARGE SCALE GENOMIC DNA]</scope>
    <source>
        <strain evidence="2 3">EGI 80759</strain>
    </source>
</reference>
<dbReference type="Proteomes" id="UP000291469">
    <property type="component" value="Chromosome"/>
</dbReference>
<protein>
    <recommendedName>
        <fullName evidence="1">Glycosyl transferase family 28 C-terminal domain-containing protein</fullName>
    </recommendedName>
</protein>
<feature type="domain" description="Glycosyl transferase family 28 C-terminal" evidence="1">
    <location>
        <begin position="627"/>
        <end position="689"/>
    </location>
</feature>
<dbReference type="SUPFAM" id="SSF53756">
    <property type="entry name" value="UDP-Glycosyltransferase/glycogen phosphorylase"/>
    <property type="match status" value="2"/>
</dbReference>
<sequence length="736" mass="81777">MAKHYDVVMVSDFRYGGGTGASLAEELRAQWKNGLTTGLVQVDASHLRSTKRFNPRVADCVRRGMGELIATPVKGVSAHHLVLRQPRAFYDKAVTDLPRIESSRSSMIINQPPSDETLRGYYWHTTQLDRVLESAYGAVDWYPIGPLVREQFNKVSGQRTLEPEDWHNIIDLDEWMRPRWQLAPPVTIGRHSRNDSAKWPDRVEDLLAAYPSSSEYAVRVLGGAQAPRELLGELPSNWSVLPFGGEHPRRFLHGLDFFVYFHHPGWVESFGRNVLEALAVGVPAVLPGHFSPLFGEAAVYAEPRDVPATVDRLFSDEEAYAAQVEAAFQAVRARFDYRVHIERLGFGCPDTSGPVSEVQVSRTADSMEESDATRGGRESLRKVLFVTSNGGGLGHLTRVLATVRRGIDRIEPYLLSLSRRCDLAELLGIPWEYVPSQPFTHLKVDEWHGLLHRRVERVLNAFEPDELVFDGTAPYRGMREAMGKTNVQSTWLRRGMWKPGEGGRWVQYAGDFTRVLQPGEAAYWADRGAARVDGKQLLAPFTYLEPDELVGRVEARELLGIEGDELAILVLVGAWETKEGGFGSADFLHLVRERLGARLFSTPSPLGSESSLGAEVEEPVRLAEYPISRYFNAFDAAVSAAGYNTTHELLRFGLPTMFLPVPGTDLDDQVGRAAALEDVGAAFNLNWYGDPDVHSTLDQVGDPQARKAVASKGQELVWGSGAEDLVARVETPVRTL</sequence>
<dbReference type="Pfam" id="PF04101">
    <property type="entry name" value="Glyco_tran_28_C"/>
    <property type="match status" value="1"/>
</dbReference>
<evidence type="ECO:0000259" key="1">
    <source>
        <dbReference type="Pfam" id="PF04101"/>
    </source>
</evidence>
<name>A0A411YI89_9ACTN</name>
<dbReference type="EMBL" id="CP036402">
    <property type="protein sequence ID" value="QBI20829.1"/>
    <property type="molecule type" value="Genomic_DNA"/>
</dbReference>
<dbReference type="KEGG" id="erz:ER308_15465"/>
<dbReference type="GO" id="GO:0016758">
    <property type="term" value="F:hexosyltransferase activity"/>
    <property type="evidence" value="ECO:0007669"/>
    <property type="project" value="InterPro"/>
</dbReference>